<dbReference type="RefSeq" id="WP_134561821.1">
    <property type="nucleotide sequence ID" value="NZ_SOFS01000026.1"/>
</dbReference>
<dbReference type="Gene3D" id="3.40.1190.20">
    <property type="match status" value="1"/>
</dbReference>
<evidence type="ECO:0000256" key="1">
    <source>
        <dbReference type="ARBA" id="ARBA00010688"/>
    </source>
</evidence>
<evidence type="ECO:0000256" key="4">
    <source>
        <dbReference type="ARBA" id="ARBA00022777"/>
    </source>
</evidence>
<dbReference type="InterPro" id="IPR011611">
    <property type="entry name" value="PfkB_dom"/>
</dbReference>
<dbReference type="PANTHER" id="PTHR43085">
    <property type="entry name" value="HEXOKINASE FAMILY MEMBER"/>
    <property type="match status" value="1"/>
</dbReference>
<organism evidence="7 8">
    <name type="scientific">Cryobacterium glucosi</name>
    <dbReference type="NCBI Taxonomy" id="1259175"/>
    <lineage>
        <taxon>Bacteria</taxon>
        <taxon>Bacillati</taxon>
        <taxon>Actinomycetota</taxon>
        <taxon>Actinomycetes</taxon>
        <taxon>Micrococcales</taxon>
        <taxon>Microbacteriaceae</taxon>
        <taxon>Cryobacterium</taxon>
    </lineage>
</organism>
<accession>A0ABY2IKM5</accession>
<dbReference type="Proteomes" id="UP000297604">
    <property type="component" value="Unassembled WGS sequence"/>
</dbReference>
<keyword evidence="3" id="KW-0547">Nucleotide-binding</keyword>
<evidence type="ECO:0000259" key="6">
    <source>
        <dbReference type="Pfam" id="PF00294"/>
    </source>
</evidence>
<dbReference type="InterPro" id="IPR002173">
    <property type="entry name" value="Carboh/pur_kinase_PfkB_CS"/>
</dbReference>
<dbReference type="PANTHER" id="PTHR43085:SF1">
    <property type="entry name" value="PSEUDOURIDINE KINASE-RELATED"/>
    <property type="match status" value="1"/>
</dbReference>
<evidence type="ECO:0000256" key="3">
    <source>
        <dbReference type="ARBA" id="ARBA00022741"/>
    </source>
</evidence>
<dbReference type="GO" id="GO:0016301">
    <property type="term" value="F:kinase activity"/>
    <property type="evidence" value="ECO:0007669"/>
    <property type="project" value="UniProtKB-KW"/>
</dbReference>
<proteinExistence type="inferred from homology"/>
<evidence type="ECO:0000256" key="2">
    <source>
        <dbReference type="ARBA" id="ARBA00022679"/>
    </source>
</evidence>
<keyword evidence="2" id="KW-0808">Transferase</keyword>
<keyword evidence="4 7" id="KW-0418">Kinase</keyword>
<dbReference type="SUPFAM" id="SSF53613">
    <property type="entry name" value="Ribokinase-like"/>
    <property type="match status" value="1"/>
</dbReference>
<sequence>MIVVIGEALTDIVANHVGVSEHPGGSPMNVAIGVGRLGLSVSLLTSIGNDDRGAQIRRRLTDAGVELVPGSIVRGPTSTATAHIDASGTASYDFDIHWSLSNAQSIPAGRLLHTGSIAAFLEPGASSVAAAVVAAAQRNAIVTFDPNIRPSLLGSHTEVRIAFEALARSCDIVKLSEEDAFWLYPELSIDAVLDTILRLGPGLAAITLGADGAILSTVNDRIRVAGVPTKVADTIGAGDSFMSGLIFATLQRTGAGSGSTDDLILERPIIGALTRRDLTSIGEFSAACAAITVSRIGAEPPTLADIDEGGMSRRHRP</sequence>
<keyword evidence="5" id="KW-0067">ATP-binding</keyword>
<feature type="domain" description="Carbohydrate kinase PfkB" evidence="6">
    <location>
        <begin position="2"/>
        <end position="301"/>
    </location>
</feature>
<evidence type="ECO:0000313" key="7">
    <source>
        <dbReference type="EMBL" id="TFC19140.1"/>
    </source>
</evidence>
<comment type="caution">
    <text evidence="7">The sequence shown here is derived from an EMBL/GenBank/DDBJ whole genome shotgun (WGS) entry which is preliminary data.</text>
</comment>
<dbReference type="InterPro" id="IPR050306">
    <property type="entry name" value="PfkB_Carbo_kinase"/>
</dbReference>
<keyword evidence="8" id="KW-1185">Reference proteome</keyword>
<dbReference type="CDD" id="cd01167">
    <property type="entry name" value="bac_FRK"/>
    <property type="match status" value="1"/>
</dbReference>
<protein>
    <submittedName>
        <fullName evidence="7">Carbohydrate kinase</fullName>
    </submittedName>
</protein>
<reference evidence="7 8" key="1">
    <citation type="submission" date="2019-03" db="EMBL/GenBank/DDBJ databases">
        <title>Genomics of glacier-inhabiting Cryobacterium strains.</title>
        <authorList>
            <person name="Liu Q."/>
            <person name="Xin Y.-H."/>
        </authorList>
    </citation>
    <scope>NUCLEOTIDE SEQUENCE [LARGE SCALE GENOMIC DNA]</scope>
    <source>
        <strain evidence="7 8">MDB1-5</strain>
    </source>
</reference>
<dbReference type="EMBL" id="SOFS01000026">
    <property type="protein sequence ID" value="TFC19140.1"/>
    <property type="molecule type" value="Genomic_DNA"/>
</dbReference>
<dbReference type="InterPro" id="IPR029056">
    <property type="entry name" value="Ribokinase-like"/>
</dbReference>
<gene>
    <name evidence="7" type="ORF">E3O46_12865</name>
</gene>
<evidence type="ECO:0000313" key="8">
    <source>
        <dbReference type="Proteomes" id="UP000297604"/>
    </source>
</evidence>
<comment type="similarity">
    <text evidence="1">Belongs to the carbohydrate kinase PfkB family.</text>
</comment>
<dbReference type="Pfam" id="PF00294">
    <property type="entry name" value="PfkB"/>
    <property type="match status" value="1"/>
</dbReference>
<evidence type="ECO:0000256" key="5">
    <source>
        <dbReference type="ARBA" id="ARBA00022840"/>
    </source>
</evidence>
<name>A0ABY2IKM5_9MICO</name>
<dbReference type="PROSITE" id="PS00583">
    <property type="entry name" value="PFKB_KINASES_1"/>
    <property type="match status" value="1"/>
</dbReference>
<dbReference type="PROSITE" id="PS00584">
    <property type="entry name" value="PFKB_KINASES_2"/>
    <property type="match status" value="1"/>
</dbReference>